<dbReference type="PANTHER" id="PTHR21060:SF3">
    <property type="entry name" value="BUTYRATE KINASE 2-RELATED"/>
    <property type="match status" value="1"/>
</dbReference>
<evidence type="ECO:0000256" key="5">
    <source>
        <dbReference type="ARBA" id="ARBA00022741"/>
    </source>
</evidence>
<evidence type="ECO:0000256" key="8">
    <source>
        <dbReference type="ARBA" id="ARBA00048596"/>
    </source>
</evidence>
<dbReference type="Gene3D" id="3.30.420.40">
    <property type="match status" value="2"/>
</dbReference>
<dbReference type="InterPro" id="IPR043129">
    <property type="entry name" value="ATPase_NBD"/>
</dbReference>
<dbReference type="PANTHER" id="PTHR21060">
    <property type="entry name" value="ACETATE KINASE"/>
    <property type="match status" value="1"/>
</dbReference>
<gene>
    <name evidence="9" type="primary">buk</name>
    <name evidence="11" type="ORF">JGI1_01723</name>
</gene>
<organism evidence="11 12">
    <name type="scientific">Candidatus Thermokryptus mobilis</name>
    <dbReference type="NCBI Taxonomy" id="1643428"/>
    <lineage>
        <taxon>Bacteria</taxon>
        <taxon>Pseudomonadati</taxon>
        <taxon>Candidatus Kryptoniota</taxon>
        <taxon>Candidatus Thermokryptus</taxon>
    </lineage>
</organism>
<dbReference type="GO" id="GO:0006083">
    <property type="term" value="P:acetate metabolic process"/>
    <property type="evidence" value="ECO:0007669"/>
    <property type="project" value="TreeGrafter"/>
</dbReference>
<evidence type="ECO:0000256" key="9">
    <source>
        <dbReference type="HAMAP-Rule" id="MF_00542"/>
    </source>
</evidence>
<dbReference type="Pfam" id="PF00871">
    <property type="entry name" value="Acetate_kinase"/>
    <property type="match status" value="1"/>
</dbReference>
<keyword evidence="12" id="KW-1185">Reference proteome</keyword>
<evidence type="ECO:0000256" key="3">
    <source>
        <dbReference type="ARBA" id="ARBA00022490"/>
    </source>
</evidence>
<dbReference type="GO" id="GO:0005737">
    <property type="term" value="C:cytoplasm"/>
    <property type="evidence" value="ECO:0007669"/>
    <property type="project" value="UniProtKB-SubCell"/>
</dbReference>
<evidence type="ECO:0000256" key="7">
    <source>
        <dbReference type="ARBA" id="ARBA00022840"/>
    </source>
</evidence>
<dbReference type="PROSITE" id="PS01075">
    <property type="entry name" value="ACETATE_KINASE_1"/>
    <property type="match status" value="1"/>
</dbReference>
<dbReference type="InterPro" id="IPR023865">
    <property type="entry name" value="Aliphatic_acid_kinase_CS"/>
</dbReference>
<evidence type="ECO:0000256" key="6">
    <source>
        <dbReference type="ARBA" id="ARBA00022777"/>
    </source>
</evidence>
<dbReference type="STRING" id="1643428.GCA_001442855_01687"/>
<keyword evidence="4 9" id="KW-0808">Transferase</keyword>
<dbReference type="EMBL" id="FAOO01000012">
    <property type="protein sequence ID" value="CUU07180.1"/>
    <property type="molecule type" value="Genomic_DNA"/>
</dbReference>
<evidence type="ECO:0000313" key="12">
    <source>
        <dbReference type="Proteomes" id="UP000320623"/>
    </source>
</evidence>
<keyword evidence="7 9" id="KW-0067">ATP-binding</keyword>
<evidence type="ECO:0000313" key="11">
    <source>
        <dbReference type="EMBL" id="CUU07180.1"/>
    </source>
</evidence>
<reference evidence="12" key="1">
    <citation type="submission" date="2015-11" db="EMBL/GenBank/DDBJ databases">
        <authorList>
            <person name="Varghese N."/>
        </authorList>
    </citation>
    <scope>NUCLEOTIDE SEQUENCE [LARGE SCALE GENOMIC DNA]</scope>
</reference>
<dbReference type="GO" id="GO:0047761">
    <property type="term" value="F:butyrate kinase activity"/>
    <property type="evidence" value="ECO:0007669"/>
    <property type="project" value="UniProtKB-UniRule"/>
</dbReference>
<comment type="subcellular location">
    <subcellularLocation>
        <location evidence="1 9">Cytoplasm</location>
    </subcellularLocation>
</comment>
<comment type="similarity">
    <text evidence="2 9 10">Belongs to the acetokinase family.</text>
</comment>
<dbReference type="InterPro" id="IPR011245">
    <property type="entry name" value="Butyrate_kin"/>
</dbReference>
<evidence type="ECO:0000256" key="4">
    <source>
        <dbReference type="ARBA" id="ARBA00022679"/>
    </source>
</evidence>
<dbReference type="Proteomes" id="UP000320623">
    <property type="component" value="Unassembled WGS sequence"/>
</dbReference>
<dbReference type="InterPro" id="IPR000890">
    <property type="entry name" value="Aliphatic_acid_kin_short-chain"/>
</dbReference>
<evidence type="ECO:0000256" key="2">
    <source>
        <dbReference type="ARBA" id="ARBA00008748"/>
    </source>
</evidence>
<dbReference type="PIRSF" id="PIRSF036458">
    <property type="entry name" value="Butyrate_kin"/>
    <property type="match status" value="1"/>
</dbReference>
<keyword evidence="5 9" id="KW-0547">Nucleotide-binding</keyword>
<comment type="catalytic activity">
    <reaction evidence="8 9">
        <text>butanoate + ATP = butanoyl phosphate + ADP</text>
        <dbReference type="Rhea" id="RHEA:13585"/>
        <dbReference type="ChEBI" id="CHEBI:17968"/>
        <dbReference type="ChEBI" id="CHEBI:30616"/>
        <dbReference type="ChEBI" id="CHEBI:58079"/>
        <dbReference type="ChEBI" id="CHEBI:456216"/>
        <dbReference type="EC" id="2.7.2.7"/>
    </reaction>
</comment>
<dbReference type="NCBIfam" id="TIGR02707">
    <property type="entry name" value="butyr_kinase"/>
    <property type="match status" value="1"/>
</dbReference>
<dbReference type="GO" id="GO:0005524">
    <property type="term" value="F:ATP binding"/>
    <property type="evidence" value="ECO:0007669"/>
    <property type="project" value="UniProtKB-KW"/>
</dbReference>
<dbReference type="PRINTS" id="PR00471">
    <property type="entry name" value="ACETATEKNASE"/>
</dbReference>
<dbReference type="HAMAP" id="MF_00542">
    <property type="entry name" value="Butyrate_kinase"/>
    <property type="match status" value="1"/>
</dbReference>
<protein>
    <recommendedName>
        <fullName evidence="9">Probable butyrate kinase</fullName>
        <shortName evidence="9">BK</shortName>
        <ecNumber evidence="9">2.7.2.7</ecNumber>
    </recommendedName>
    <alternativeName>
        <fullName evidence="9">Branched-chain carboxylic acid kinase</fullName>
    </alternativeName>
</protein>
<dbReference type="OrthoDB" id="9771859at2"/>
<proteinExistence type="inferred from homology"/>
<evidence type="ECO:0000256" key="10">
    <source>
        <dbReference type="RuleBase" id="RU003835"/>
    </source>
</evidence>
<keyword evidence="3 9" id="KW-0963">Cytoplasm</keyword>
<accession>A0A0S4N7K0</accession>
<dbReference type="NCBIfam" id="NF002834">
    <property type="entry name" value="PRK03011.1-5"/>
    <property type="match status" value="1"/>
</dbReference>
<dbReference type="EC" id="2.7.2.7" evidence="9"/>
<dbReference type="GO" id="GO:0008776">
    <property type="term" value="F:acetate kinase activity"/>
    <property type="evidence" value="ECO:0007669"/>
    <property type="project" value="TreeGrafter"/>
</dbReference>
<dbReference type="RefSeq" id="WP_140945455.1">
    <property type="nucleotide sequence ID" value="NZ_FAOO01000012.1"/>
</dbReference>
<dbReference type="AlphaFoldDB" id="A0A0S4N7K0"/>
<keyword evidence="6 9" id="KW-0418">Kinase</keyword>
<sequence length="355" mass="38683">MKILVINPGSTSTKVAIFEDEEQVESKTIRHSPEELSKFKTLWEQFDFRLNIVLEFLKERNLKPSDFSAVAGIGGLLKPVKGGTYKVNEEMLNDARNNFQGEHPSNLGCALAYEIAKLGGIDAYIVDPVSVDEFEPLARYSGHPLIQRRSLSHALNIHATARVACQKLGKKLEDSNFVIAHLGGGISVCPVKAGKIIDANDASSDGPFSPERTGGLPLQPFITLCFSGKFTESEIRKMVMGKGGLVAYLGTNDAEEVEKRIENGDIYAKEVYEAMAYQIAKEIGAMATVLRGNVDAIVLTGGLANSKMLVNWVSERVSFIAPVIVIPGEDEMKALALGVLRVLRGEEKAKEYPGD</sequence>
<name>A0A0S4N7K0_9BACT</name>
<dbReference type="CDD" id="cd24011">
    <property type="entry name" value="ASKHA_NBD_BK"/>
    <property type="match status" value="1"/>
</dbReference>
<dbReference type="SUPFAM" id="SSF53067">
    <property type="entry name" value="Actin-like ATPase domain"/>
    <property type="match status" value="2"/>
</dbReference>
<evidence type="ECO:0000256" key="1">
    <source>
        <dbReference type="ARBA" id="ARBA00004496"/>
    </source>
</evidence>